<dbReference type="EMBL" id="UINC01100356">
    <property type="protein sequence ID" value="SVC60357.1"/>
    <property type="molecule type" value="Genomic_DNA"/>
</dbReference>
<dbReference type="GO" id="GO:0016209">
    <property type="term" value="F:antioxidant activity"/>
    <property type="evidence" value="ECO:0007669"/>
    <property type="project" value="InterPro"/>
</dbReference>
<dbReference type="SUPFAM" id="SSF52833">
    <property type="entry name" value="Thioredoxin-like"/>
    <property type="match status" value="1"/>
</dbReference>
<protein>
    <recommendedName>
        <fullName evidence="1">Thioredoxin domain-containing protein</fullName>
    </recommendedName>
</protein>
<dbReference type="GO" id="GO:0016491">
    <property type="term" value="F:oxidoreductase activity"/>
    <property type="evidence" value="ECO:0007669"/>
    <property type="project" value="InterPro"/>
</dbReference>
<dbReference type="Pfam" id="PF00578">
    <property type="entry name" value="AhpC-TSA"/>
    <property type="match status" value="1"/>
</dbReference>
<dbReference type="InterPro" id="IPR000866">
    <property type="entry name" value="AhpC/TSA"/>
</dbReference>
<organism evidence="2">
    <name type="scientific">marine metagenome</name>
    <dbReference type="NCBI Taxonomy" id="408172"/>
    <lineage>
        <taxon>unclassified sequences</taxon>
        <taxon>metagenomes</taxon>
        <taxon>ecological metagenomes</taxon>
    </lineage>
</organism>
<sequence>VKKYLFAALGAVAAFGIFLSVTNEPMANGQVRVDQPAVDFTLTDTKGNQVSLSDYKGKYVVMEWINYDCPFVGKHYESGNMQALQKIYRNKGVV</sequence>
<reference evidence="2" key="1">
    <citation type="submission" date="2018-05" db="EMBL/GenBank/DDBJ databases">
        <authorList>
            <person name="Lanie J.A."/>
            <person name="Ng W.-L."/>
            <person name="Kazmierczak K.M."/>
            <person name="Andrzejewski T.M."/>
            <person name="Davidsen T.M."/>
            <person name="Wayne K.J."/>
            <person name="Tettelin H."/>
            <person name="Glass J.I."/>
            <person name="Rusch D."/>
            <person name="Podicherti R."/>
            <person name="Tsui H.-C.T."/>
            <person name="Winkler M.E."/>
        </authorList>
    </citation>
    <scope>NUCLEOTIDE SEQUENCE</scope>
</reference>
<name>A0A382NJ97_9ZZZZ</name>
<feature type="domain" description="Thioredoxin" evidence="1">
    <location>
        <begin position="31"/>
        <end position="94"/>
    </location>
</feature>
<feature type="non-terminal residue" evidence="2">
    <location>
        <position position="1"/>
    </location>
</feature>
<gene>
    <name evidence="2" type="ORF">METZ01_LOCUS313211</name>
</gene>
<accession>A0A382NJ97</accession>
<evidence type="ECO:0000313" key="2">
    <source>
        <dbReference type="EMBL" id="SVC60357.1"/>
    </source>
</evidence>
<dbReference type="AlphaFoldDB" id="A0A382NJ97"/>
<evidence type="ECO:0000259" key="1">
    <source>
        <dbReference type="PROSITE" id="PS51352"/>
    </source>
</evidence>
<dbReference type="InterPro" id="IPR013766">
    <property type="entry name" value="Thioredoxin_domain"/>
</dbReference>
<feature type="non-terminal residue" evidence="2">
    <location>
        <position position="94"/>
    </location>
</feature>
<dbReference type="Gene3D" id="3.40.30.10">
    <property type="entry name" value="Glutaredoxin"/>
    <property type="match status" value="1"/>
</dbReference>
<proteinExistence type="predicted"/>
<dbReference type="PROSITE" id="PS51352">
    <property type="entry name" value="THIOREDOXIN_2"/>
    <property type="match status" value="1"/>
</dbReference>
<dbReference type="InterPro" id="IPR036249">
    <property type="entry name" value="Thioredoxin-like_sf"/>
</dbReference>